<gene>
    <name evidence="2" type="ORF">HQ43_04355</name>
</gene>
<organism evidence="2 3">
    <name type="scientific">Porphyromonas canoris</name>
    <dbReference type="NCBI Taxonomy" id="36875"/>
    <lineage>
        <taxon>Bacteria</taxon>
        <taxon>Pseudomonadati</taxon>
        <taxon>Bacteroidota</taxon>
        <taxon>Bacteroidia</taxon>
        <taxon>Bacteroidales</taxon>
        <taxon>Porphyromonadaceae</taxon>
        <taxon>Porphyromonas</taxon>
    </lineage>
</organism>
<evidence type="ECO:0000313" key="2">
    <source>
        <dbReference type="EMBL" id="KGN92724.1"/>
    </source>
</evidence>
<accession>A0ABR4XLG5</accession>
<dbReference type="Proteomes" id="UP000030101">
    <property type="component" value="Unassembled WGS sequence"/>
</dbReference>
<name>A0ABR4XLG5_9PORP</name>
<keyword evidence="2" id="KW-0830">Ubiquinone</keyword>
<keyword evidence="2" id="KW-0489">Methyltransferase</keyword>
<dbReference type="GO" id="GO:0032259">
    <property type="term" value="P:methylation"/>
    <property type="evidence" value="ECO:0007669"/>
    <property type="project" value="UniProtKB-KW"/>
</dbReference>
<protein>
    <submittedName>
        <fullName evidence="2">Ubiquinone biosynthesis methyltransferase UbiE</fullName>
    </submittedName>
</protein>
<keyword evidence="3" id="KW-1185">Reference proteome</keyword>
<evidence type="ECO:0000259" key="1">
    <source>
        <dbReference type="Pfam" id="PF08241"/>
    </source>
</evidence>
<dbReference type="PANTHER" id="PTHR43591">
    <property type="entry name" value="METHYLTRANSFERASE"/>
    <property type="match status" value="1"/>
</dbReference>
<dbReference type="SUPFAM" id="SSF53335">
    <property type="entry name" value="S-adenosyl-L-methionine-dependent methyltransferases"/>
    <property type="match status" value="1"/>
</dbReference>
<dbReference type="RefSeq" id="WP_036790079.1">
    <property type="nucleotide sequence ID" value="NZ_JQZV01000008.1"/>
</dbReference>
<dbReference type="InterPro" id="IPR013216">
    <property type="entry name" value="Methyltransf_11"/>
</dbReference>
<feature type="domain" description="Methyltransferase type 11" evidence="1">
    <location>
        <begin position="64"/>
        <end position="160"/>
    </location>
</feature>
<evidence type="ECO:0000313" key="3">
    <source>
        <dbReference type="Proteomes" id="UP000030101"/>
    </source>
</evidence>
<dbReference type="Pfam" id="PF08241">
    <property type="entry name" value="Methyltransf_11"/>
    <property type="match status" value="1"/>
</dbReference>
<dbReference type="CDD" id="cd02440">
    <property type="entry name" value="AdoMet_MTases"/>
    <property type="match status" value="1"/>
</dbReference>
<reference evidence="2 3" key="1">
    <citation type="submission" date="2014-08" db="EMBL/GenBank/DDBJ databases">
        <title>Porphyromonas canoris strain:OH2762 Genome sequencing.</title>
        <authorList>
            <person name="Wallis C."/>
            <person name="Deusch O."/>
            <person name="O'Flynn C."/>
            <person name="Davis I."/>
            <person name="Jospin G."/>
            <person name="Darling A.E."/>
            <person name="Coil D.A."/>
            <person name="Alexiev A."/>
            <person name="Horsfall A."/>
            <person name="Kirkwood N."/>
            <person name="Harris S."/>
            <person name="Eisen J.A."/>
        </authorList>
    </citation>
    <scope>NUCLEOTIDE SEQUENCE [LARGE SCALE GENOMIC DNA]</scope>
    <source>
        <strain evidence="3">COT-108 OH2762</strain>
    </source>
</reference>
<proteinExistence type="predicted"/>
<dbReference type="GO" id="GO:0008168">
    <property type="term" value="F:methyltransferase activity"/>
    <property type="evidence" value="ECO:0007669"/>
    <property type="project" value="UniProtKB-KW"/>
</dbReference>
<keyword evidence="2" id="KW-0808">Transferase</keyword>
<dbReference type="Gene3D" id="3.40.50.150">
    <property type="entry name" value="Vaccinia Virus protein VP39"/>
    <property type="match status" value="1"/>
</dbReference>
<comment type="caution">
    <text evidence="2">The sequence shown here is derived from an EMBL/GenBank/DDBJ whole genome shotgun (WGS) entry which is preliminary data.</text>
</comment>
<dbReference type="EMBL" id="JQZV01000008">
    <property type="protein sequence ID" value="KGN92724.1"/>
    <property type="molecule type" value="Genomic_DNA"/>
</dbReference>
<sequence>MCSEQSSKPKNAYKKGIRFYDNFITGSTWWSHLYMSCLWQVDDNKIAREVMGMIPSGFSGRLLDVPSGTLVFTASTYAGLPNASIVGVDYSREMLAVAEQRKQDMGLSQLSLEWGDVGQLPYEDESFDIVLCMNGFHAFPDKERALAELYRVLKPGGCFLGNFYVKGERRIGDALVRLVLNRKGVFVPPHFTKEEMEEKFKSLYKGGVEVSNHNSIMVFRCIK</sequence>
<dbReference type="InterPro" id="IPR029063">
    <property type="entry name" value="SAM-dependent_MTases_sf"/>
</dbReference>